<dbReference type="EMBL" id="FN649138">
    <property type="protein sequence ID" value="CBN75367.1"/>
    <property type="molecule type" value="Genomic_DNA"/>
</dbReference>
<dbReference type="SUPFAM" id="SSF47031">
    <property type="entry name" value="Second domain of FERM"/>
    <property type="match status" value="1"/>
</dbReference>
<dbReference type="OrthoDB" id="6108017at2759"/>
<dbReference type="PROSITE" id="PS50057">
    <property type="entry name" value="FERM_3"/>
    <property type="match status" value="1"/>
</dbReference>
<dbReference type="Pfam" id="PF21989">
    <property type="entry name" value="RA_2"/>
    <property type="match status" value="1"/>
</dbReference>
<dbReference type="PANTHER" id="PTHR46049:SF3">
    <property type="entry name" value="MYOSIN VIIA"/>
    <property type="match status" value="1"/>
</dbReference>
<dbReference type="Gene3D" id="3.10.20.90">
    <property type="entry name" value="Phosphatidylinositol 3-kinase Catalytic Subunit, Chain A, domain 1"/>
    <property type="match status" value="1"/>
</dbReference>
<dbReference type="PANTHER" id="PTHR46049">
    <property type="entry name" value="AGAP003327-PA"/>
    <property type="match status" value="1"/>
</dbReference>
<dbReference type="Proteomes" id="UP000002630">
    <property type="component" value="Linkage Group LG26"/>
</dbReference>
<dbReference type="SMART" id="SM00295">
    <property type="entry name" value="B41"/>
    <property type="match status" value="1"/>
</dbReference>
<proteinExistence type="predicted"/>
<protein>
    <recommendedName>
        <fullName evidence="1">FERM domain-containing protein</fullName>
    </recommendedName>
</protein>
<dbReference type="Gene3D" id="2.30.29.30">
    <property type="entry name" value="Pleckstrin-homology domain (PH domain)/Phosphotyrosine-binding domain (PTB)"/>
    <property type="match status" value="1"/>
</dbReference>
<sequence length="346" mass="38030">MALAQLSAVPVLVRLQDGNKVEVMADSWTSVTDLEKQIASKIGLKCCTAFTVFEATNTDGQRALRAKERILDTVAQWRTQAAATSGVKKFQLLFKVRLHLRPDDDDLAGIKLTYLQAVQDLCDGVYMVSTEDSVQLAAFQLQASRGDYDKKNCTAGSLEKELTTLVPPQILAQPEGDEFRGRKDLANKILAYYMMSLKGISKKEARALFMGLMRENPSFGRAYFDGLSQEKPVVVGIGADGVQFLDATDGDRPVLAEYGFDSIGSFVCSDEETAVMTLAAREGEQTSFVKPTAILIQSAQASQMKSLVHAYMVRYILPRRKKKEEGEKAKTVNKETDVVPFATDGA</sequence>
<dbReference type="InterPro" id="IPR029071">
    <property type="entry name" value="Ubiquitin-like_domsf"/>
</dbReference>
<dbReference type="InterPro" id="IPR035963">
    <property type="entry name" value="FERM_2"/>
</dbReference>
<dbReference type="STRING" id="2880.D8LTX7"/>
<dbReference type="EMBL" id="FN649751">
    <property type="protein sequence ID" value="CBN75367.1"/>
    <property type="molecule type" value="Genomic_DNA"/>
</dbReference>
<dbReference type="InterPro" id="IPR019748">
    <property type="entry name" value="FERM_central"/>
</dbReference>
<dbReference type="AlphaFoldDB" id="D8LTX7"/>
<organism evidence="2 3">
    <name type="scientific">Ectocarpus siliculosus</name>
    <name type="common">Brown alga</name>
    <name type="synonym">Conferva siliculosa</name>
    <dbReference type="NCBI Taxonomy" id="2880"/>
    <lineage>
        <taxon>Eukaryota</taxon>
        <taxon>Sar</taxon>
        <taxon>Stramenopiles</taxon>
        <taxon>Ochrophyta</taxon>
        <taxon>PX clade</taxon>
        <taxon>Phaeophyceae</taxon>
        <taxon>Ectocarpales</taxon>
        <taxon>Ectocarpaceae</taxon>
        <taxon>Ectocarpus</taxon>
    </lineage>
</organism>
<dbReference type="InParanoid" id="D8LTX7"/>
<evidence type="ECO:0000259" key="1">
    <source>
        <dbReference type="PROSITE" id="PS50057"/>
    </source>
</evidence>
<dbReference type="Pfam" id="PF00373">
    <property type="entry name" value="FERM_M"/>
    <property type="match status" value="1"/>
</dbReference>
<dbReference type="SUPFAM" id="SSF54236">
    <property type="entry name" value="Ubiquitin-like"/>
    <property type="match status" value="1"/>
</dbReference>
<gene>
    <name evidence="2" type="ORF">Esi_0090_0047</name>
</gene>
<dbReference type="InterPro" id="IPR000299">
    <property type="entry name" value="FERM_domain"/>
</dbReference>
<accession>D8LTX7</accession>
<keyword evidence="3" id="KW-1185">Reference proteome</keyword>
<dbReference type="InterPro" id="IPR014352">
    <property type="entry name" value="FERM/acyl-CoA-bd_prot_sf"/>
</dbReference>
<dbReference type="InterPro" id="IPR051724">
    <property type="entry name" value="Actin_motor_Myosin"/>
</dbReference>
<dbReference type="InterPro" id="IPR019749">
    <property type="entry name" value="Band_41_domain"/>
</dbReference>
<dbReference type="CDD" id="cd14473">
    <property type="entry name" value="FERM_B-lobe"/>
    <property type="match status" value="1"/>
</dbReference>
<reference evidence="2 3" key="1">
    <citation type="journal article" date="2010" name="Nature">
        <title>The Ectocarpus genome and the independent evolution of multicellularity in brown algae.</title>
        <authorList>
            <person name="Cock J.M."/>
            <person name="Sterck L."/>
            <person name="Rouze P."/>
            <person name="Scornet D."/>
            <person name="Allen A.E."/>
            <person name="Amoutzias G."/>
            <person name="Anthouard V."/>
            <person name="Artiguenave F."/>
            <person name="Aury J.M."/>
            <person name="Badger J.H."/>
            <person name="Beszteri B."/>
            <person name="Billiau K."/>
            <person name="Bonnet E."/>
            <person name="Bothwell J.H."/>
            <person name="Bowler C."/>
            <person name="Boyen C."/>
            <person name="Brownlee C."/>
            <person name="Carrano C.J."/>
            <person name="Charrier B."/>
            <person name="Cho G.Y."/>
            <person name="Coelho S.M."/>
            <person name="Collen J."/>
            <person name="Corre E."/>
            <person name="Da Silva C."/>
            <person name="Delage L."/>
            <person name="Delaroque N."/>
            <person name="Dittami S.M."/>
            <person name="Doulbeau S."/>
            <person name="Elias M."/>
            <person name="Farnham G."/>
            <person name="Gachon C.M."/>
            <person name="Gschloessl B."/>
            <person name="Heesch S."/>
            <person name="Jabbari K."/>
            <person name="Jubin C."/>
            <person name="Kawai H."/>
            <person name="Kimura K."/>
            <person name="Kloareg B."/>
            <person name="Kupper F.C."/>
            <person name="Lang D."/>
            <person name="Le Bail A."/>
            <person name="Leblanc C."/>
            <person name="Lerouge P."/>
            <person name="Lohr M."/>
            <person name="Lopez P.J."/>
            <person name="Martens C."/>
            <person name="Maumus F."/>
            <person name="Michel G."/>
            <person name="Miranda-Saavedra D."/>
            <person name="Morales J."/>
            <person name="Moreau H."/>
            <person name="Motomura T."/>
            <person name="Nagasato C."/>
            <person name="Napoli C.A."/>
            <person name="Nelson D.R."/>
            <person name="Nyvall-Collen P."/>
            <person name="Peters A.F."/>
            <person name="Pommier C."/>
            <person name="Potin P."/>
            <person name="Poulain J."/>
            <person name="Quesneville H."/>
            <person name="Read B."/>
            <person name="Rensing S.A."/>
            <person name="Ritter A."/>
            <person name="Rousvoal S."/>
            <person name="Samanta M."/>
            <person name="Samson G."/>
            <person name="Schroeder D.C."/>
            <person name="Segurens B."/>
            <person name="Strittmatter M."/>
            <person name="Tonon T."/>
            <person name="Tregear J.W."/>
            <person name="Valentin K."/>
            <person name="von Dassow P."/>
            <person name="Yamagishi T."/>
            <person name="Van de Peer Y."/>
            <person name="Wincker P."/>
        </authorList>
    </citation>
    <scope>NUCLEOTIDE SEQUENCE [LARGE SCALE GENOMIC DNA]</scope>
    <source>
        <strain evidence="3">Ec32 / CCAP1310/4</strain>
    </source>
</reference>
<dbReference type="CDD" id="cd17110">
    <property type="entry name" value="FERM_F1_Myo10_like"/>
    <property type="match status" value="1"/>
</dbReference>
<dbReference type="eggNOG" id="KOG4229">
    <property type="taxonomic scope" value="Eukaryota"/>
</dbReference>
<dbReference type="Gene3D" id="1.20.80.10">
    <property type="match status" value="1"/>
</dbReference>
<evidence type="ECO:0000313" key="3">
    <source>
        <dbReference type="Proteomes" id="UP000002630"/>
    </source>
</evidence>
<evidence type="ECO:0000313" key="2">
    <source>
        <dbReference type="EMBL" id="CBN75367.1"/>
    </source>
</evidence>
<dbReference type="InterPro" id="IPR011993">
    <property type="entry name" value="PH-like_dom_sf"/>
</dbReference>
<name>D8LTX7_ECTSI</name>
<feature type="domain" description="FERM" evidence="1">
    <location>
        <begin position="9"/>
        <end position="319"/>
    </location>
</feature>